<feature type="region of interest" description="Disordered" evidence="1">
    <location>
        <begin position="22"/>
        <end position="65"/>
    </location>
</feature>
<gene>
    <name evidence="2" type="ORF">L195_g054492</name>
</gene>
<name>A0A2K3KGC6_TRIPR</name>
<reference evidence="2 3" key="2">
    <citation type="journal article" date="2017" name="Front. Plant Sci.">
        <title>Gene Classification and Mining of Molecular Markers Useful in Red Clover (Trifolium pratense) Breeding.</title>
        <authorList>
            <person name="Istvanek J."/>
            <person name="Dluhosova J."/>
            <person name="Dluhos P."/>
            <person name="Patkova L."/>
            <person name="Nedelnik J."/>
            <person name="Repkova J."/>
        </authorList>
    </citation>
    <scope>NUCLEOTIDE SEQUENCE [LARGE SCALE GENOMIC DNA]</scope>
    <source>
        <strain evidence="3">cv. Tatra</strain>
        <tissue evidence="2">Young leaves</tissue>
    </source>
</reference>
<evidence type="ECO:0000313" key="3">
    <source>
        <dbReference type="Proteomes" id="UP000236291"/>
    </source>
</evidence>
<feature type="compositionally biased region" description="Basic and acidic residues" evidence="1">
    <location>
        <begin position="29"/>
        <end position="40"/>
    </location>
</feature>
<dbReference type="AlphaFoldDB" id="A0A2K3KGC6"/>
<proteinExistence type="predicted"/>
<comment type="caution">
    <text evidence="2">The sequence shown here is derived from an EMBL/GenBank/DDBJ whole genome shotgun (WGS) entry which is preliminary data.</text>
</comment>
<reference evidence="2 3" key="1">
    <citation type="journal article" date="2014" name="Am. J. Bot.">
        <title>Genome assembly and annotation for red clover (Trifolium pratense; Fabaceae).</title>
        <authorList>
            <person name="Istvanek J."/>
            <person name="Jaros M."/>
            <person name="Krenek A."/>
            <person name="Repkova J."/>
        </authorList>
    </citation>
    <scope>NUCLEOTIDE SEQUENCE [LARGE SCALE GENOMIC DNA]</scope>
    <source>
        <strain evidence="3">cv. Tatra</strain>
        <tissue evidence="2">Young leaves</tissue>
    </source>
</reference>
<protein>
    <submittedName>
        <fullName evidence="2">Uncharacterized protein</fullName>
    </submittedName>
</protein>
<evidence type="ECO:0000256" key="1">
    <source>
        <dbReference type="SAM" id="MobiDB-lite"/>
    </source>
</evidence>
<dbReference type="Proteomes" id="UP000236291">
    <property type="component" value="Unassembled WGS sequence"/>
</dbReference>
<accession>A0A2K3KGC6</accession>
<dbReference type="EMBL" id="ASHM01095477">
    <property type="protein sequence ID" value="PNX65344.1"/>
    <property type="molecule type" value="Genomic_DNA"/>
</dbReference>
<feature type="non-terminal residue" evidence="2">
    <location>
        <position position="1"/>
    </location>
</feature>
<evidence type="ECO:0000313" key="2">
    <source>
        <dbReference type="EMBL" id="PNX65344.1"/>
    </source>
</evidence>
<organism evidence="2 3">
    <name type="scientific">Trifolium pratense</name>
    <name type="common">Red clover</name>
    <dbReference type="NCBI Taxonomy" id="57577"/>
    <lineage>
        <taxon>Eukaryota</taxon>
        <taxon>Viridiplantae</taxon>
        <taxon>Streptophyta</taxon>
        <taxon>Embryophyta</taxon>
        <taxon>Tracheophyta</taxon>
        <taxon>Spermatophyta</taxon>
        <taxon>Magnoliopsida</taxon>
        <taxon>eudicotyledons</taxon>
        <taxon>Gunneridae</taxon>
        <taxon>Pentapetalae</taxon>
        <taxon>rosids</taxon>
        <taxon>fabids</taxon>
        <taxon>Fabales</taxon>
        <taxon>Fabaceae</taxon>
        <taxon>Papilionoideae</taxon>
        <taxon>50 kb inversion clade</taxon>
        <taxon>NPAAA clade</taxon>
        <taxon>Hologalegina</taxon>
        <taxon>IRL clade</taxon>
        <taxon>Trifolieae</taxon>
        <taxon>Trifolium</taxon>
    </lineage>
</organism>
<sequence>RLKRMKEQLTEMKQWWDEIMKDEEEENEKEQQKEEEKVQEQEEEKDSLVADKVPSQSQVFLDHGF</sequence>